<accession>A0A7S3ATF9</accession>
<dbReference type="AlphaFoldDB" id="A0A7S3ATF9"/>
<evidence type="ECO:0000313" key="2">
    <source>
        <dbReference type="EMBL" id="CAE0114799.1"/>
    </source>
</evidence>
<organism evidence="2">
    <name type="scientific">Haptolina ericina</name>
    <dbReference type="NCBI Taxonomy" id="156174"/>
    <lineage>
        <taxon>Eukaryota</taxon>
        <taxon>Haptista</taxon>
        <taxon>Haptophyta</taxon>
        <taxon>Prymnesiophyceae</taxon>
        <taxon>Prymnesiales</taxon>
        <taxon>Prymnesiaceae</taxon>
        <taxon>Haptolina</taxon>
    </lineage>
</organism>
<gene>
    <name evidence="2" type="ORF">HERI1096_LOCUS15484</name>
</gene>
<feature type="region of interest" description="Disordered" evidence="1">
    <location>
        <begin position="271"/>
        <end position="304"/>
    </location>
</feature>
<dbReference type="EMBL" id="HBHX01027705">
    <property type="protein sequence ID" value="CAE0114799.1"/>
    <property type="molecule type" value="Transcribed_RNA"/>
</dbReference>
<name>A0A7S3ATF9_9EUKA</name>
<reference evidence="2" key="1">
    <citation type="submission" date="2021-01" db="EMBL/GenBank/DDBJ databases">
        <authorList>
            <person name="Corre E."/>
            <person name="Pelletier E."/>
            <person name="Niang G."/>
            <person name="Scheremetjew M."/>
            <person name="Finn R."/>
            <person name="Kale V."/>
            <person name="Holt S."/>
            <person name="Cochrane G."/>
            <person name="Meng A."/>
            <person name="Brown T."/>
            <person name="Cohen L."/>
        </authorList>
    </citation>
    <scope>NUCLEOTIDE SEQUENCE</scope>
    <source>
        <strain evidence="2">CCMP281</strain>
    </source>
</reference>
<feature type="compositionally biased region" description="Basic residues" evidence="1">
    <location>
        <begin position="271"/>
        <end position="297"/>
    </location>
</feature>
<evidence type="ECO:0000256" key="1">
    <source>
        <dbReference type="SAM" id="MobiDB-lite"/>
    </source>
</evidence>
<feature type="compositionally biased region" description="Low complexity" evidence="1">
    <location>
        <begin position="113"/>
        <end position="124"/>
    </location>
</feature>
<sequence>MAATDSGILPNIADTAVDEETRHLLLHSRKARLQQSAMQRMMADAGVAALPTLMPPGQSMLGTAADALAAAIHARPGEVAVRSSPPRGHIRMAPHLQPAAEAGAWQVWEKRGSTSASTSTNTSAPPSPQRAEAPGGAGIATANRLEAISEEPRVSRVVSRGGMGGRRWTVVIALLTAMTDTAFRGTIASHEWHDQPELTHCQVTPFSSQELRGTWAKFERTMGDHGMSDAALVEHAMKSMSFRERVLATAFRNLCEHALLLQPAPSLSYRRSRKRGTQAYAHARKRRRRRVAHAVRRRSTESPRAGIAANSTLTDTHHWHTQNILWLEGRLPWHRVKRNA</sequence>
<feature type="region of interest" description="Disordered" evidence="1">
    <location>
        <begin position="109"/>
        <end position="136"/>
    </location>
</feature>
<protein>
    <submittedName>
        <fullName evidence="2">Uncharacterized protein</fullName>
    </submittedName>
</protein>
<proteinExistence type="predicted"/>